<accession>A0A4Q7M4N4</accession>
<name>A0A4Q7M4N4_9MICO</name>
<dbReference type="RefSeq" id="WP_130414231.1">
    <property type="nucleotide sequence ID" value="NZ_SGWX01000001.1"/>
</dbReference>
<dbReference type="AlphaFoldDB" id="A0A4Q7M4N4"/>
<organism evidence="1 2">
    <name type="scientific">Xylanimonas ulmi</name>
    <dbReference type="NCBI Taxonomy" id="228973"/>
    <lineage>
        <taxon>Bacteria</taxon>
        <taxon>Bacillati</taxon>
        <taxon>Actinomycetota</taxon>
        <taxon>Actinomycetes</taxon>
        <taxon>Micrococcales</taxon>
        <taxon>Promicromonosporaceae</taxon>
        <taxon>Xylanimonas</taxon>
    </lineage>
</organism>
<sequence length="62" mass="7457">MDPQLALYVTRADYDRRLRQAAQAREVRRLAREQRATRRRRTASERQEQTAYLVVLGNWRIA</sequence>
<proteinExistence type="predicted"/>
<gene>
    <name evidence="1" type="ORF">EV386_1801</name>
</gene>
<protein>
    <submittedName>
        <fullName evidence="1">Uncharacterized protein</fullName>
    </submittedName>
</protein>
<reference evidence="1 2" key="1">
    <citation type="submission" date="2019-02" db="EMBL/GenBank/DDBJ databases">
        <title>Sequencing the genomes of 1000 actinobacteria strains.</title>
        <authorList>
            <person name="Klenk H.-P."/>
        </authorList>
    </citation>
    <scope>NUCLEOTIDE SEQUENCE [LARGE SCALE GENOMIC DNA]</scope>
    <source>
        <strain evidence="1 2">DSM 16932</strain>
    </source>
</reference>
<evidence type="ECO:0000313" key="2">
    <source>
        <dbReference type="Proteomes" id="UP000293852"/>
    </source>
</evidence>
<comment type="caution">
    <text evidence="1">The sequence shown here is derived from an EMBL/GenBank/DDBJ whole genome shotgun (WGS) entry which is preliminary data.</text>
</comment>
<evidence type="ECO:0000313" key="1">
    <source>
        <dbReference type="EMBL" id="RZS61498.1"/>
    </source>
</evidence>
<dbReference type="Proteomes" id="UP000293852">
    <property type="component" value="Unassembled WGS sequence"/>
</dbReference>
<keyword evidence="2" id="KW-1185">Reference proteome</keyword>
<dbReference type="EMBL" id="SGWX01000001">
    <property type="protein sequence ID" value="RZS61498.1"/>
    <property type="molecule type" value="Genomic_DNA"/>
</dbReference>